<evidence type="ECO:0000313" key="2">
    <source>
        <dbReference type="Proteomes" id="UP001139502"/>
    </source>
</evidence>
<reference evidence="1" key="1">
    <citation type="submission" date="2022-06" db="EMBL/GenBank/DDBJ databases">
        <title>Rothia sp. isolated from sandalwood seedling.</title>
        <authorList>
            <person name="Tuikhar N."/>
            <person name="Kirdat K."/>
            <person name="Thorat V."/>
            <person name="Swetha P."/>
            <person name="Padma S."/>
            <person name="Sundararaj R."/>
            <person name="Yadav A."/>
        </authorList>
    </citation>
    <scope>NUCLEOTIDE SEQUENCE</scope>
    <source>
        <strain evidence="1">AR01</strain>
    </source>
</reference>
<proteinExistence type="predicted"/>
<organism evidence="1 2">
    <name type="scientific">Rothia santali</name>
    <dbReference type="NCBI Taxonomy" id="2949643"/>
    <lineage>
        <taxon>Bacteria</taxon>
        <taxon>Bacillati</taxon>
        <taxon>Actinomycetota</taxon>
        <taxon>Actinomycetes</taxon>
        <taxon>Micrococcales</taxon>
        <taxon>Micrococcaceae</taxon>
        <taxon>Rothia</taxon>
    </lineage>
</organism>
<dbReference type="InterPro" id="IPR038389">
    <property type="entry name" value="PSMG2_sf"/>
</dbReference>
<dbReference type="Gene3D" id="1.10.287.100">
    <property type="match status" value="1"/>
</dbReference>
<comment type="caution">
    <text evidence="1">The sequence shown here is derived from an EMBL/GenBank/DDBJ whole genome shotgun (WGS) entry which is preliminary data.</text>
</comment>
<name>A0A9X2HE51_9MICC</name>
<sequence>MQDPRTLYLGHPGLLNDPRLKGLNLVVSLTGFAEAGYTAQQVSDEILSELGAEEIVEFDVDQLYDYRSRRPRVRFIEDHFEELEMPELKLYAVTDGLGHPFLLLSGPEPDLQWNRFSEAVAQIAEKLEVSLFASIASMPMPVPHTRPLPVTAHGSREDLVQGISAWKPIAEIGASASHVLEMTLTERGIGTVGYTVNVPQYLSEAELPQAAVTAMEHLGAATKLNLPTDRLREASRDVERQIDEQVAASQEVQAIVHHLEQRYDENVGAETQRSLLARDESEIPDADELGAAIEAFLAEQDEK</sequence>
<gene>
    <name evidence="1" type="ORF">NBM05_05880</name>
</gene>
<dbReference type="AlphaFoldDB" id="A0A9X2HE51"/>
<dbReference type="EMBL" id="JANAFB010000010">
    <property type="protein sequence ID" value="MCP3425554.1"/>
    <property type="molecule type" value="Genomic_DNA"/>
</dbReference>
<evidence type="ECO:0000313" key="1">
    <source>
        <dbReference type="EMBL" id="MCP3425554.1"/>
    </source>
</evidence>
<dbReference type="SUPFAM" id="SSF159659">
    <property type="entry name" value="Cgl1923-like"/>
    <property type="match status" value="1"/>
</dbReference>
<dbReference type="PIRSF" id="PIRSF028754">
    <property type="entry name" value="UCP028754"/>
    <property type="match status" value="1"/>
</dbReference>
<accession>A0A9X2HE51</accession>
<dbReference type="RefSeq" id="WP_254165805.1">
    <property type="nucleotide sequence ID" value="NZ_JANAFB010000010.1"/>
</dbReference>
<dbReference type="InterPro" id="IPR019151">
    <property type="entry name" value="Proteasome_assmbl_chaperone_2"/>
</dbReference>
<dbReference type="Gene3D" id="3.40.50.10900">
    <property type="entry name" value="PAC-like subunit"/>
    <property type="match status" value="1"/>
</dbReference>
<dbReference type="Proteomes" id="UP001139502">
    <property type="component" value="Unassembled WGS sequence"/>
</dbReference>
<dbReference type="Pfam" id="PF09754">
    <property type="entry name" value="PAC2"/>
    <property type="match status" value="1"/>
</dbReference>
<keyword evidence="2" id="KW-1185">Reference proteome</keyword>
<dbReference type="InterPro" id="IPR008492">
    <property type="entry name" value="Rv2714-like"/>
</dbReference>
<protein>
    <submittedName>
        <fullName evidence="1">PAC2 family protein</fullName>
    </submittedName>
</protein>